<dbReference type="Proteomes" id="UP000479293">
    <property type="component" value="Unassembled WGS sequence"/>
</dbReference>
<dbReference type="InterPro" id="IPR036165">
    <property type="entry name" value="YefM-like_sf"/>
</dbReference>
<dbReference type="Gene3D" id="3.40.1620.10">
    <property type="entry name" value="YefM-like domain"/>
    <property type="match status" value="1"/>
</dbReference>
<keyword evidence="4" id="KW-1185">Reference proteome</keyword>
<dbReference type="RefSeq" id="WP_152764826.1">
    <property type="nucleotide sequence ID" value="NZ_WHLY01000002.1"/>
</dbReference>
<organism evidence="3 4">
    <name type="scientific">Salmonirosea aquatica</name>
    <dbReference type="NCBI Taxonomy" id="2654236"/>
    <lineage>
        <taxon>Bacteria</taxon>
        <taxon>Pseudomonadati</taxon>
        <taxon>Bacteroidota</taxon>
        <taxon>Cytophagia</taxon>
        <taxon>Cytophagales</taxon>
        <taxon>Spirosomataceae</taxon>
        <taxon>Salmonirosea</taxon>
    </lineage>
</organism>
<reference evidence="3 4" key="1">
    <citation type="submission" date="2019-10" db="EMBL/GenBank/DDBJ databases">
        <title>Draft Genome Sequence of Cytophagaceae sp. SJW1-29.</title>
        <authorList>
            <person name="Choi A."/>
        </authorList>
    </citation>
    <scope>NUCLEOTIDE SEQUENCE [LARGE SCALE GENOMIC DNA]</scope>
    <source>
        <strain evidence="3 4">SJW1-29</strain>
    </source>
</reference>
<protein>
    <recommendedName>
        <fullName evidence="2">Antitoxin</fullName>
    </recommendedName>
</protein>
<dbReference type="Pfam" id="PF02604">
    <property type="entry name" value="PhdYeFM_antitox"/>
    <property type="match status" value="1"/>
</dbReference>
<evidence type="ECO:0000256" key="1">
    <source>
        <dbReference type="ARBA" id="ARBA00009981"/>
    </source>
</evidence>
<comment type="similarity">
    <text evidence="1 2">Belongs to the phD/YefM antitoxin family.</text>
</comment>
<proteinExistence type="inferred from homology"/>
<dbReference type="AlphaFoldDB" id="A0A7C9FZI3"/>
<gene>
    <name evidence="3" type="ORF">GBK04_26010</name>
</gene>
<comment type="function">
    <text evidence="2">Antitoxin component of a type II toxin-antitoxin (TA) system.</text>
</comment>
<sequence length="54" mass="6046">MREQLPDLLNRAAYLHEPTLVTRQGKAVAVLVAVRDWGQHLRMEASSPTCETEG</sequence>
<name>A0A7C9FZI3_9BACT</name>
<evidence type="ECO:0000313" key="3">
    <source>
        <dbReference type="EMBL" id="MPR36693.1"/>
    </source>
</evidence>
<accession>A0A7C9FZI3</accession>
<evidence type="ECO:0000256" key="2">
    <source>
        <dbReference type="RuleBase" id="RU362080"/>
    </source>
</evidence>
<evidence type="ECO:0000313" key="4">
    <source>
        <dbReference type="Proteomes" id="UP000479293"/>
    </source>
</evidence>
<comment type="caution">
    <text evidence="3">The sequence shown here is derived from an EMBL/GenBank/DDBJ whole genome shotgun (WGS) entry which is preliminary data.</text>
</comment>
<dbReference type="SUPFAM" id="SSF143120">
    <property type="entry name" value="YefM-like"/>
    <property type="match status" value="1"/>
</dbReference>
<dbReference type="InterPro" id="IPR006442">
    <property type="entry name" value="Antitoxin_Phd/YefM"/>
</dbReference>
<dbReference type="NCBIfam" id="TIGR01552">
    <property type="entry name" value="phd_fam"/>
    <property type="match status" value="1"/>
</dbReference>
<dbReference type="EMBL" id="WHLY01000002">
    <property type="protein sequence ID" value="MPR36693.1"/>
    <property type="molecule type" value="Genomic_DNA"/>
</dbReference>